<proteinExistence type="predicted"/>
<reference evidence="1" key="4">
    <citation type="submission" date="2019-03" db="UniProtKB">
        <authorList>
            <consortium name="EnsemblPlants"/>
        </authorList>
    </citation>
    <scope>IDENTIFICATION</scope>
</reference>
<dbReference type="Proteomes" id="UP000015105">
    <property type="component" value="Chromosome 1D"/>
</dbReference>
<protein>
    <submittedName>
        <fullName evidence="1">Uncharacterized protein</fullName>
    </submittedName>
</protein>
<dbReference type="EnsemblPlants" id="AET1Gv20490800.2">
    <property type="protein sequence ID" value="AET1Gv20490800.2"/>
    <property type="gene ID" value="AET1Gv20490800"/>
</dbReference>
<dbReference type="AlphaFoldDB" id="A0A452YPK6"/>
<reference evidence="2" key="2">
    <citation type="journal article" date="2017" name="Nat. Plants">
        <title>The Aegilops tauschii genome reveals multiple impacts of transposons.</title>
        <authorList>
            <person name="Zhao G."/>
            <person name="Zou C."/>
            <person name="Li K."/>
            <person name="Wang K."/>
            <person name="Li T."/>
            <person name="Gao L."/>
            <person name="Zhang X."/>
            <person name="Wang H."/>
            <person name="Yang Z."/>
            <person name="Liu X."/>
            <person name="Jiang W."/>
            <person name="Mao L."/>
            <person name="Kong X."/>
            <person name="Jiao Y."/>
            <person name="Jia J."/>
        </authorList>
    </citation>
    <scope>NUCLEOTIDE SEQUENCE [LARGE SCALE GENOMIC DNA]</scope>
    <source>
        <strain evidence="2">cv. AL8/78</strain>
    </source>
</reference>
<dbReference type="Gramene" id="AET1Gv20490800.2">
    <property type="protein sequence ID" value="AET1Gv20490800.2"/>
    <property type="gene ID" value="AET1Gv20490800"/>
</dbReference>
<organism evidence="1 2">
    <name type="scientific">Aegilops tauschii subsp. strangulata</name>
    <name type="common">Goatgrass</name>
    <dbReference type="NCBI Taxonomy" id="200361"/>
    <lineage>
        <taxon>Eukaryota</taxon>
        <taxon>Viridiplantae</taxon>
        <taxon>Streptophyta</taxon>
        <taxon>Embryophyta</taxon>
        <taxon>Tracheophyta</taxon>
        <taxon>Spermatophyta</taxon>
        <taxon>Magnoliopsida</taxon>
        <taxon>Liliopsida</taxon>
        <taxon>Poales</taxon>
        <taxon>Poaceae</taxon>
        <taxon>BOP clade</taxon>
        <taxon>Pooideae</taxon>
        <taxon>Triticodae</taxon>
        <taxon>Triticeae</taxon>
        <taxon>Triticinae</taxon>
        <taxon>Aegilops</taxon>
    </lineage>
</organism>
<evidence type="ECO:0000313" key="1">
    <source>
        <dbReference type="EnsemblPlants" id="AET1Gv20490800.2"/>
    </source>
</evidence>
<evidence type="ECO:0000313" key="2">
    <source>
        <dbReference type="Proteomes" id="UP000015105"/>
    </source>
</evidence>
<sequence length="117" mass="13244">MGREILIADLTGGLHISGLTWRREHEKTVQYLEGCRLQARSISTPCVVVRRRDHAYCSLVLALQDVPGRMLYARHGRARHGVELSYMANIPGPAERVIMVHGRRRTGLRSCIRDVEA</sequence>
<accession>A0A452YPK6</accession>
<reference evidence="1" key="3">
    <citation type="journal article" date="2017" name="Nature">
        <title>Genome sequence of the progenitor of the wheat D genome Aegilops tauschii.</title>
        <authorList>
            <person name="Luo M.C."/>
            <person name="Gu Y.Q."/>
            <person name="Puiu D."/>
            <person name="Wang H."/>
            <person name="Twardziok S.O."/>
            <person name="Deal K.R."/>
            <person name="Huo N."/>
            <person name="Zhu T."/>
            <person name="Wang L."/>
            <person name="Wang Y."/>
            <person name="McGuire P.E."/>
            <person name="Liu S."/>
            <person name="Long H."/>
            <person name="Ramasamy R.K."/>
            <person name="Rodriguez J.C."/>
            <person name="Van S.L."/>
            <person name="Yuan L."/>
            <person name="Wang Z."/>
            <person name="Xia Z."/>
            <person name="Xiao L."/>
            <person name="Anderson O.D."/>
            <person name="Ouyang S."/>
            <person name="Liang Y."/>
            <person name="Zimin A.V."/>
            <person name="Pertea G."/>
            <person name="Qi P."/>
            <person name="Bennetzen J.L."/>
            <person name="Dai X."/>
            <person name="Dawson M.W."/>
            <person name="Muller H.G."/>
            <person name="Kugler K."/>
            <person name="Rivarola-Duarte L."/>
            <person name="Spannagl M."/>
            <person name="Mayer K.F.X."/>
            <person name="Lu F.H."/>
            <person name="Bevan M.W."/>
            <person name="Leroy P."/>
            <person name="Li P."/>
            <person name="You F.M."/>
            <person name="Sun Q."/>
            <person name="Liu Z."/>
            <person name="Lyons E."/>
            <person name="Wicker T."/>
            <person name="Salzberg S.L."/>
            <person name="Devos K.M."/>
            <person name="Dvorak J."/>
        </authorList>
    </citation>
    <scope>NUCLEOTIDE SEQUENCE [LARGE SCALE GENOMIC DNA]</scope>
    <source>
        <strain evidence="1">cv. AL8/78</strain>
    </source>
</reference>
<reference evidence="2" key="1">
    <citation type="journal article" date="2014" name="Science">
        <title>Ancient hybridizations among the ancestral genomes of bread wheat.</title>
        <authorList>
            <consortium name="International Wheat Genome Sequencing Consortium,"/>
            <person name="Marcussen T."/>
            <person name="Sandve S.R."/>
            <person name="Heier L."/>
            <person name="Spannagl M."/>
            <person name="Pfeifer M."/>
            <person name="Jakobsen K.S."/>
            <person name="Wulff B.B."/>
            <person name="Steuernagel B."/>
            <person name="Mayer K.F."/>
            <person name="Olsen O.A."/>
        </authorList>
    </citation>
    <scope>NUCLEOTIDE SEQUENCE [LARGE SCALE GENOMIC DNA]</scope>
    <source>
        <strain evidence="2">cv. AL8/78</strain>
    </source>
</reference>
<keyword evidence="2" id="KW-1185">Reference proteome</keyword>
<reference evidence="1" key="5">
    <citation type="journal article" date="2021" name="G3 (Bethesda)">
        <title>Aegilops tauschii genome assembly Aet v5.0 features greater sequence contiguity and improved annotation.</title>
        <authorList>
            <person name="Wang L."/>
            <person name="Zhu T."/>
            <person name="Rodriguez J.C."/>
            <person name="Deal K.R."/>
            <person name="Dubcovsky J."/>
            <person name="McGuire P.E."/>
            <person name="Lux T."/>
            <person name="Spannagl M."/>
            <person name="Mayer K.F.X."/>
            <person name="Baldrich P."/>
            <person name="Meyers B.C."/>
            <person name="Huo N."/>
            <person name="Gu Y.Q."/>
            <person name="Zhou H."/>
            <person name="Devos K.M."/>
            <person name="Bennetzen J.L."/>
            <person name="Unver T."/>
            <person name="Budak H."/>
            <person name="Gulick P.J."/>
            <person name="Galiba G."/>
            <person name="Kalapos B."/>
            <person name="Nelson D.R."/>
            <person name="Li P."/>
            <person name="You F.M."/>
            <person name="Luo M.C."/>
            <person name="Dvorak J."/>
        </authorList>
    </citation>
    <scope>NUCLEOTIDE SEQUENCE [LARGE SCALE GENOMIC DNA]</scope>
    <source>
        <strain evidence="1">cv. AL8/78</strain>
    </source>
</reference>
<name>A0A452YPK6_AEGTS</name>